<accession>A0A2P6Q4X1</accession>
<evidence type="ECO:0000313" key="3">
    <source>
        <dbReference type="Proteomes" id="UP000238479"/>
    </source>
</evidence>
<dbReference type="Gramene" id="PRQ29232">
    <property type="protein sequence ID" value="PRQ29232"/>
    <property type="gene ID" value="RchiOBHm_Chr5g0011701"/>
</dbReference>
<comment type="caution">
    <text evidence="2">The sequence shown here is derived from an EMBL/GenBank/DDBJ whole genome shotgun (WGS) entry which is preliminary data.</text>
</comment>
<keyword evidence="3" id="KW-1185">Reference proteome</keyword>
<keyword evidence="1" id="KW-0472">Membrane</keyword>
<gene>
    <name evidence="2" type="ORF">RchiOBHm_Chr5g0011701</name>
</gene>
<feature type="transmembrane region" description="Helical" evidence="1">
    <location>
        <begin position="6"/>
        <end position="29"/>
    </location>
</feature>
<reference evidence="2 3" key="1">
    <citation type="journal article" date="2018" name="Nat. Genet.">
        <title>The Rosa genome provides new insights in the design of modern roses.</title>
        <authorList>
            <person name="Bendahmane M."/>
        </authorList>
    </citation>
    <scope>NUCLEOTIDE SEQUENCE [LARGE SCALE GENOMIC DNA]</scope>
    <source>
        <strain evidence="3">cv. Old Blush</strain>
    </source>
</reference>
<evidence type="ECO:0000313" key="2">
    <source>
        <dbReference type="EMBL" id="PRQ29232.1"/>
    </source>
</evidence>
<dbReference type="EMBL" id="PDCK01000043">
    <property type="protein sequence ID" value="PRQ29232.1"/>
    <property type="molecule type" value="Genomic_DNA"/>
</dbReference>
<keyword evidence="1" id="KW-1133">Transmembrane helix</keyword>
<organism evidence="2 3">
    <name type="scientific">Rosa chinensis</name>
    <name type="common">China rose</name>
    <dbReference type="NCBI Taxonomy" id="74649"/>
    <lineage>
        <taxon>Eukaryota</taxon>
        <taxon>Viridiplantae</taxon>
        <taxon>Streptophyta</taxon>
        <taxon>Embryophyta</taxon>
        <taxon>Tracheophyta</taxon>
        <taxon>Spermatophyta</taxon>
        <taxon>Magnoliopsida</taxon>
        <taxon>eudicotyledons</taxon>
        <taxon>Gunneridae</taxon>
        <taxon>Pentapetalae</taxon>
        <taxon>rosids</taxon>
        <taxon>fabids</taxon>
        <taxon>Rosales</taxon>
        <taxon>Rosaceae</taxon>
        <taxon>Rosoideae</taxon>
        <taxon>Rosoideae incertae sedis</taxon>
        <taxon>Rosa</taxon>
    </lineage>
</organism>
<evidence type="ECO:0000256" key="1">
    <source>
        <dbReference type="SAM" id="Phobius"/>
    </source>
</evidence>
<name>A0A2P6Q4X1_ROSCH</name>
<sequence length="57" mass="6589">MGLMVLGLGVLPLVYYGLFFMLKFSVIIFRVKNTNSTQIMVDSEFLYPSFQNYHFGT</sequence>
<proteinExistence type="predicted"/>
<keyword evidence="1" id="KW-0812">Transmembrane</keyword>
<dbReference type="AlphaFoldDB" id="A0A2P6Q4X1"/>
<protein>
    <submittedName>
        <fullName evidence="2">Uncharacterized protein</fullName>
    </submittedName>
</protein>
<dbReference type="Proteomes" id="UP000238479">
    <property type="component" value="Chromosome 5"/>
</dbReference>